<dbReference type="RefSeq" id="WP_270878416.1">
    <property type="nucleotide sequence ID" value="NZ_JAQFVF010000019.1"/>
</dbReference>
<sequence>MILKTEFIQRMEPYLDFVQSLETIAEGAWTSPLAEGKWRVCDVISHMMLWDRRFMEMTIEPIALGTPLTYKSTDFHAFNRSAAVYASQVSKDQLLGEALRVREQILAYLRDIPEAKYAESFLDGDGHPFTLPAYVEDFAEHDHHHSEQIRQLLNL</sequence>
<comment type="caution">
    <text evidence="2">The sequence shown here is derived from an EMBL/GenBank/DDBJ whole genome shotgun (WGS) entry which is preliminary data.</text>
</comment>
<dbReference type="EMBL" id="JBHSMJ010000006">
    <property type="protein sequence ID" value="MFC5447215.1"/>
    <property type="molecule type" value="Genomic_DNA"/>
</dbReference>
<evidence type="ECO:0000259" key="1">
    <source>
        <dbReference type="Pfam" id="PF12867"/>
    </source>
</evidence>
<evidence type="ECO:0000313" key="2">
    <source>
        <dbReference type="EMBL" id="MFC5447215.1"/>
    </source>
</evidence>
<dbReference type="InterPro" id="IPR024775">
    <property type="entry name" value="DinB-like"/>
</dbReference>
<accession>A0ABW0K1X8</accession>
<feature type="domain" description="DinB-like" evidence="1">
    <location>
        <begin position="17"/>
        <end position="149"/>
    </location>
</feature>
<dbReference type="Proteomes" id="UP001596044">
    <property type="component" value="Unassembled WGS sequence"/>
</dbReference>
<organism evidence="2 3">
    <name type="scientific">Paenibacillus aestuarii</name>
    <dbReference type="NCBI Taxonomy" id="516965"/>
    <lineage>
        <taxon>Bacteria</taxon>
        <taxon>Bacillati</taxon>
        <taxon>Bacillota</taxon>
        <taxon>Bacilli</taxon>
        <taxon>Bacillales</taxon>
        <taxon>Paenibacillaceae</taxon>
        <taxon>Paenibacillus</taxon>
    </lineage>
</organism>
<dbReference type="InterPro" id="IPR034660">
    <property type="entry name" value="DinB/YfiT-like"/>
</dbReference>
<dbReference type="Pfam" id="PF12867">
    <property type="entry name" value="DinB_2"/>
    <property type="match status" value="1"/>
</dbReference>
<keyword evidence="3" id="KW-1185">Reference proteome</keyword>
<reference evidence="3" key="1">
    <citation type="journal article" date="2019" name="Int. J. Syst. Evol. Microbiol.">
        <title>The Global Catalogue of Microorganisms (GCM) 10K type strain sequencing project: providing services to taxonomists for standard genome sequencing and annotation.</title>
        <authorList>
            <consortium name="The Broad Institute Genomics Platform"/>
            <consortium name="The Broad Institute Genome Sequencing Center for Infectious Disease"/>
            <person name="Wu L."/>
            <person name="Ma J."/>
        </authorList>
    </citation>
    <scope>NUCLEOTIDE SEQUENCE [LARGE SCALE GENOMIC DNA]</scope>
    <source>
        <strain evidence="3">KACC 11904</strain>
    </source>
</reference>
<name>A0ABW0K1X8_9BACL</name>
<dbReference type="SUPFAM" id="SSF109854">
    <property type="entry name" value="DinB/YfiT-like putative metalloenzymes"/>
    <property type="match status" value="1"/>
</dbReference>
<dbReference type="Gene3D" id="1.20.120.450">
    <property type="entry name" value="dinb family like domain"/>
    <property type="match status" value="1"/>
</dbReference>
<proteinExistence type="predicted"/>
<gene>
    <name evidence="2" type="ORF">ACFPOG_03025</name>
</gene>
<evidence type="ECO:0000313" key="3">
    <source>
        <dbReference type="Proteomes" id="UP001596044"/>
    </source>
</evidence>
<protein>
    <submittedName>
        <fullName evidence="2">DinB family protein</fullName>
    </submittedName>
</protein>